<reference evidence="1 2" key="1">
    <citation type="submission" date="2015-06" db="EMBL/GenBank/DDBJ databases">
        <title>A Comprehensive Approach to Explore the Metabolic and Phylogenetic Diversity of Bacterial Steroid Degradation in the Environment: Testosterone as an Example.</title>
        <authorList>
            <person name="Yang F.-C."/>
            <person name="Chen Y.-L."/>
            <person name="Yu C.-P."/>
            <person name="Tang S.-L."/>
            <person name="Wang P.-H."/>
            <person name="Ismail W."/>
            <person name="Wang C.-H."/>
            <person name="Yang C.-Y."/>
            <person name="Chiang Y.-R."/>
        </authorList>
    </citation>
    <scope>NUCLEOTIDE SEQUENCE [LARGE SCALE GENOMIC DNA]</scope>
    <source>
        <strain evidence="1 2">DSM 18526</strain>
    </source>
</reference>
<gene>
    <name evidence="1" type="ORF">ACG33_01045</name>
</gene>
<protein>
    <recommendedName>
        <fullName evidence="3">BrnA antitoxin of type II toxin-antitoxin system</fullName>
    </recommendedName>
</protein>
<evidence type="ECO:0008006" key="3">
    <source>
        <dbReference type="Google" id="ProtNLM"/>
    </source>
</evidence>
<sequence>MTAKKRVSRRSLGSDLKKVDAHVIKPHEYRDAPELTDEMLARAVVKRAGRPIAADPRLLVSVRLPASVIARWKATGPGWQTRMARTIEKAQVK</sequence>
<organism evidence="1 2">
    <name type="scientific">Steroidobacter denitrificans</name>
    <dbReference type="NCBI Taxonomy" id="465721"/>
    <lineage>
        <taxon>Bacteria</taxon>
        <taxon>Pseudomonadati</taxon>
        <taxon>Pseudomonadota</taxon>
        <taxon>Gammaproteobacteria</taxon>
        <taxon>Steroidobacterales</taxon>
        <taxon>Steroidobacteraceae</taxon>
        <taxon>Steroidobacter</taxon>
    </lineage>
</organism>
<accession>A0A127F7Z0</accession>
<dbReference type="EMBL" id="CP011971">
    <property type="protein sequence ID" value="AMN45715.1"/>
    <property type="molecule type" value="Genomic_DNA"/>
</dbReference>
<dbReference type="InterPro" id="IPR025528">
    <property type="entry name" value="BrnA_antitoxin"/>
</dbReference>
<dbReference type="Pfam" id="PF14384">
    <property type="entry name" value="BrnA_antitoxin"/>
    <property type="match status" value="1"/>
</dbReference>
<dbReference type="Proteomes" id="UP000070250">
    <property type="component" value="Chromosome"/>
</dbReference>
<dbReference type="PATRIC" id="fig|465721.4.peg.228"/>
<proteinExistence type="predicted"/>
<dbReference type="AlphaFoldDB" id="A0A127F7Z0"/>
<name>A0A127F7Z0_STEDE</name>
<dbReference type="OrthoDB" id="9796641at2"/>
<evidence type="ECO:0000313" key="2">
    <source>
        <dbReference type="Proteomes" id="UP000070250"/>
    </source>
</evidence>
<keyword evidence="2" id="KW-1185">Reference proteome</keyword>
<dbReference type="RefSeq" id="WP_066917972.1">
    <property type="nucleotide sequence ID" value="NZ_CP011971.1"/>
</dbReference>
<dbReference type="KEGG" id="sdf:ACG33_01045"/>
<evidence type="ECO:0000313" key="1">
    <source>
        <dbReference type="EMBL" id="AMN45715.1"/>
    </source>
</evidence>